<dbReference type="RefSeq" id="XP_060441803.1">
    <property type="nucleotide sequence ID" value="XM_060588339.1"/>
</dbReference>
<evidence type="ECO:0000313" key="3">
    <source>
        <dbReference type="EMBL" id="KAK1625808.1"/>
    </source>
</evidence>
<feature type="coiled-coil region" evidence="1">
    <location>
        <begin position="343"/>
        <end position="377"/>
    </location>
</feature>
<proteinExistence type="predicted"/>
<protein>
    <submittedName>
        <fullName evidence="3">Uncharacterized protein</fullName>
    </submittedName>
</protein>
<dbReference type="GeneID" id="85473201"/>
<evidence type="ECO:0000256" key="2">
    <source>
        <dbReference type="SAM" id="MobiDB-lite"/>
    </source>
</evidence>
<evidence type="ECO:0000256" key="1">
    <source>
        <dbReference type="SAM" id="Coils"/>
    </source>
</evidence>
<sequence length="381" mass="43979">MDHKKQISLTKPTDWPSWIKYIKGKAIDYDLWDLVDPEAGRSRIDRREKPIQPLVSSFMARLVPQTSGTQTRSAAAANAEEHYSTERARDIGDLVRVDRELYIQLRADYNTEKKEYEAEAKALRELRTIITDTARRKYIDACCDQTKPTHEWLMKLRSVAGISSTEIRRTIRGEYQAVLQAKKLQSKQDIERWLESWEAIMLRAEENDMPEATETDAWVESLLKVLANSAISNWAAAYEINGRRDPTIADITAQIRRHLRIHADKLVPSKGNPVKGSFADVEGDNNQKNNSMPIAGSRGQKRHRAMDSIDNDRRCKICNVRCHDMEKCFYIIPEFAPKGWEGRPATIDRVNRMLRENEELEREVKSIRDKLKAEGKLDTNR</sequence>
<comment type="caution">
    <text evidence="3">The sequence shown here is derived from an EMBL/GenBank/DDBJ whole genome shotgun (WGS) entry which is preliminary data.</text>
</comment>
<gene>
    <name evidence="3" type="ORF">BDP81DRAFT_397579</name>
</gene>
<keyword evidence="4" id="KW-1185">Reference proteome</keyword>
<dbReference type="Proteomes" id="UP001243989">
    <property type="component" value="Unassembled WGS sequence"/>
</dbReference>
<keyword evidence="1" id="KW-0175">Coiled coil</keyword>
<evidence type="ECO:0000313" key="4">
    <source>
        <dbReference type="Proteomes" id="UP001243989"/>
    </source>
</evidence>
<dbReference type="AlphaFoldDB" id="A0AAI9ZJL2"/>
<feature type="region of interest" description="Disordered" evidence="2">
    <location>
        <begin position="272"/>
        <end position="305"/>
    </location>
</feature>
<reference evidence="3" key="1">
    <citation type="submission" date="2021-06" db="EMBL/GenBank/DDBJ databases">
        <title>Comparative genomics, transcriptomics and evolutionary studies reveal genomic signatures of adaptation to plant cell wall in hemibiotrophic fungi.</title>
        <authorList>
            <consortium name="DOE Joint Genome Institute"/>
            <person name="Baroncelli R."/>
            <person name="Diaz J.F."/>
            <person name="Benocci T."/>
            <person name="Peng M."/>
            <person name="Battaglia E."/>
            <person name="Haridas S."/>
            <person name="Andreopoulos W."/>
            <person name="Labutti K."/>
            <person name="Pangilinan J."/>
            <person name="Floch G.L."/>
            <person name="Makela M.R."/>
            <person name="Henrissat B."/>
            <person name="Grigoriev I.V."/>
            <person name="Crouch J.A."/>
            <person name="De Vries R.P."/>
            <person name="Sukno S.A."/>
            <person name="Thon M.R."/>
        </authorList>
    </citation>
    <scope>NUCLEOTIDE SEQUENCE</scope>
    <source>
        <strain evidence="3">CBS 102054</strain>
    </source>
</reference>
<dbReference type="EMBL" id="JAHMHQ010000019">
    <property type="protein sequence ID" value="KAK1625808.1"/>
    <property type="molecule type" value="Genomic_DNA"/>
</dbReference>
<feature type="coiled-coil region" evidence="1">
    <location>
        <begin position="99"/>
        <end position="126"/>
    </location>
</feature>
<organism evidence="3 4">
    <name type="scientific">Colletotrichum phormii</name>
    <dbReference type="NCBI Taxonomy" id="359342"/>
    <lineage>
        <taxon>Eukaryota</taxon>
        <taxon>Fungi</taxon>
        <taxon>Dikarya</taxon>
        <taxon>Ascomycota</taxon>
        <taxon>Pezizomycotina</taxon>
        <taxon>Sordariomycetes</taxon>
        <taxon>Hypocreomycetidae</taxon>
        <taxon>Glomerellales</taxon>
        <taxon>Glomerellaceae</taxon>
        <taxon>Colletotrichum</taxon>
        <taxon>Colletotrichum acutatum species complex</taxon>
    </lineage>
</organism>
<name>A0AAI9ZJL2_9PEZI</name>
<accession>A0AAI9ZJL2</accession>